<proteinExistence type="predicted"/>
<protein>
    <recommendedName>
        <fullName evidence="1">Transposase IS110-like N-terminal domain-containing protein</fullName>
    </recommendedName>
</protein>
<reference evidence="2 3" key="1">
    <citation type="submission" date="2023-07" db="EMBL/GenBank/DDBJ databases">
        <title>Genomic Encyclopedia of Type Strains, Phase IV (KMG-IV): sequencing the most valuable type-strain genomes for metagenomic binning, comparative biology and taxonomic classification.</title>
        <authorList>
            <person name="Goeker M."/>
        </authorList>
    </citation>
    <scope>NUCLEOTIDE SEQUENCE [LARGE SCALE GENOMIC DNA]</scope>
    <source>
        <strain evidence="2 3">DSM 17740</strain>
    </source>
</reference>
<dbReference type="EMBL" id="JAUSUQ010000030">
    <property type="protein sequence ID" value="MDQ0341063.1"/>
    <property type="molecule type" value="Genomic_DNA"/>
</dbReference>
<evidence type="ECO:0000313" key="3">
    <source>
        <dbReference type="Proteomes" id="UP001232445"/>
    </source>
</evidence>
<evidence type="ECO:0000259" key="1">
    <source>
        <dbReference type="Pfam" id="PF01548"/>
    </source>
</evidence>
<dbReference type="Proteomes" id="UP001232445">
    <property type="component" value="Unassembled WGS sequence"/>
</dbReference>
<evidence type="ECO:0000313" key="2">
    <source>
        <dbReference type="EMBL" id="MDQ0341063.1"/>
    </source>
</evidence>
<gene>
    <name evidence="2" type="ORF">J2S00_003907</name>
</gene>
<feature type="domain" description="Transposase IS110-like N-terminal" evidence="1">
    <location>
        <begin position="9"/>
        <end position="63"/>
    </location>
</feature>
<keyword evidence="3" id="KW-1185">Reference proteome</keyword>
<dbReference type="InterPro" id="IPR002525">
    <property type="entry name" value="Transp_IS110-like_N"/>
</dbReference>
<sequence length="71" mass="7992">MDVIHTHVCGLDVHKKNVVACIITPDHQEIRTFSTMTEDLLMLVDWIKAHGVTHVAMERPGSQQVRTRTSG</sequence>
<dbReference type="Pfam" id="PF01548">
    <property type="entry name" value="DEDD_Tnp_IS110"/>
    <property type="match status" value="1"/>
</dbReference>
<accession>A0ABU0CY27</accession>
<comment type="caution">
    <text evidence="2">The sequence shown here is derived from an EMBL/GenBank/DDBJ whole genome shotgun (WGS) entry which is preliminary data.</text>
</comment>
<name>A0ABU0CY27_9BACI</name>
<organism evidence="2 3">
    <name type="scientific">Caldalkalibacillus uzonensis</name>
    <dbReference type="NCBI Taxonomy" id="353224"/>
    <lineage>
        <taxon>Bacteria</taxon>
        <taxon>Bacillati</taxon>
        <taxon>Bacillota</taxon>
        <taxon>Bacilli</taxon>
        <taxon>Bacillales</taxon>
        <taxon>Bacillaceae</taxon>
        <taxon>Caldalkalibacillus</taxon>
    </lineage>
</organism>